<dbReference type="OrthoDB" id="311960at2759"/>
<name>A0A8S1XQT2_PAROT</name>
<evidence type="ECO:0000313" key="1">
    <source>
        <dbReference type="EMBL" id="CAD8203515.1"/>
    </source>
</evidence>
<protein>
    <submittedName>
        <fullName evidence="1">Uncharacterized protein</fullName>
    </submittedName>
</protein>
<reference evidence="1" key="1">
    <citation type="submission" date="2021-01" db="EMBL/GenBank/DDBJ databases">
        <authorList>
            <consortium name="Genoscope - CEA"/>
            <person name="William W."/>
        </authorList>
    </citation>
    <scope>NUCLEOTIDE SEQUENCE</scope>
</reference>
<gene>
    <name evidence="1" type="ORF">POCTA_138.1.T1300067</name>
</gene>
<comment type="caution">
    <text evidence="1">The sequence shown here is derived from an EMBL/GenBank/DDBJ whole genome shotgun (WGS) entry which is preliminary data.</text>
</comment>
<accession>A0A8S1XQT2</accession>
<evidence type="ECO:0000313" key="2">
    <source>
        <dbReference type="Proteomes" id="UP000683925"/>
    </source>
</evidence>
<keyword evidence="2" id="KW-1185">Reference proteome</keyword>
<proteinExistence type="predicted"/>
<dbReference type="EMBL" id="CAJJDP010000130">
    <property type="protein sequence ID" value="CAD8203515.1"/>
    <property type="molecule type" value="Genomic_DNA"/>
</dbReference>
<dbReference type="Proteomes" id="UP000683925">
    <property type="component" value="Unassembled WGS sequence"/>
</dbReference>
<dbReference type="AlphaFoldDB" id="A0A8S1XQT2"/>
<organism evidence="1 2">
    <name type="scientific">Paramecium octaurelia</name>
    <dbReference type="NCBI Taxonomy" id="43137"/>
    <lineage>
        <taxon>Eukaryota</taxon>
        <taxon>Sar</taxon>
        <taxon>Alveolata</taxon>
        <taxon>Ciliophora</taxon>
        <taxon>Intramacronucleata</taxon>
        <taxon>Oligohymenophorea</taxon>
        <taxon>Peniculida</taxon>
        <taxon>Parameciidae</taxon>
        <taxon>Paramecium</taxon>
    </lineage>
</organism>
<sequence>MLSCQEGDHEQGEIMAVFTNSSCPKQGLCCLECLKQIHNSHLQDAINFREYINRKKSKLETLKTIKDFITQLQSLAATLSDLINELSISDELIQNQSSQDLTRDIKNIIKIEKSDKLILSKLPNIVTQISALKQDIKSIQSSQGPSQVIEEQSARSIIISTSGQSIQSNNNNSQVMNIQVQSSFTFSKINKHEDILLNFQNNEARSSSIFSQTRYILSEEVITENSISRIKVQCGEAVSIGICHQNIVFHNDNVFEGAFYGAYILSNEGIVTTCLKGVKNSQVKFVEINFGDTIVVEVNLRARKITWSNETAKRKIALELYDDVKVFNFIFGLKSSVFGSTFVKILP</sequence>